<dbReference type="Proteomes" id="UP001597468">
    <property type="component" value="Unassembled WGS sequence"/>
</dbReference>
<evidence type="ECO:0000313" key="2">
    <source>
        <dbReference type="Proteomes" id="UP001597468"/>
    </source>
</evidence>
<dbReference type="PROSITE" id="PS51257">
    <property type="entry name" value="PROKAR_LIPOPROTEIN"/>
    <property type="match status" value="1"/>
</dbReference>
<dbReference type="RefSeq" id="WP_380752725.1">
    <property type="nucleotide sequence ID" value="NZ_JBHULT010000010.1"/>
</dbReference>
<protein>
    <submittedName>
        <fullName evidence="1">Uncharacterized protein</fullName>
    </submittedName>
</protein>
<evidence type="ECO:0000313" key="1">
    <source>
        <dbReference type="EMBL" id="MFD2518496.1"/>
    </source>
</evidence>
<name>A0ABW5IZP0_9FLAO</name>
<reference evidence="2" key="1">
    <citation type="journal article" date="2019" name="Int. J. Syst. Evol. Microbiol.">
        <title>The Global Catalogue of Microorganisms (GCM) 10K type strain sequencing project: providing services to taxonomists for standard genome sequencing and annotation.</title>
        <authorList>
            <consortium name="The Broad Institute Genomics Platform"/>
            <consortium name="The Broad Institute Genome Sequencing Center for Infectious Disease"/>
            <person name="Wu L."/>
            <person name="Ma J."/>
        </authorList>
    </citation>
    <scope>NUCLEOTIDE SEQUENCE [LARGE SCALE GENOMIC DNA]</scope>
    <source>
        <strain evidence="2">KCTC 42585</strain>
    </source>
</reference>
<keyword evidence="2" id="KW-1185">Reference proteome</keyword>
<comment type="caution">
    <text evidence="1">The sequence shown here is derived from an EMBL/GenBank/DDBJ whole genome shotgun (WGS) entry which is preliminary data.</text>
</comment>
<dbReference type="EMBL" id="JBHULT010000010">
    <property type="protein sequence ID" value="MFD2518496.1"/>
    <property type="molecule type" value="Genomic_DNA"/>
</dbReference>
<gene>
    <name evidence="1" type="ORF">ACFSTG_11360</name>
</gene>
<organism evidence="1 2">
    <name type="scientific">Salinimicrobium flavum</name>
    <dbReference type="NCBI Taxonomy" id="1737065"/>
    <lineage>
        <taxon>Bacteria</taxon>
        <taxon>Pseudomonadati</taxon>
        <taxon>Bacteroidota</taxon>
        <taxon>Flavobacteriia</taxon>
        <taxon>Flavobacteriales</taxon>
        <taxon>Flavobacteriaceae</taxon>
        <taxon>Salinimicrobium</taxon>
    </lineage>
</organism>
<sequence length="184" mass="20883">MKFLHDIFLFTVVPVILFSCSLETFNDNLEEKGENGYTFSESRKQWKKLKGKNGNSYEYVMLEQSFTGFGSETTITVKKGKVISRVFHTFIISDEDGTKTLTFVYSEDRESLGTHEEGALPVTIDELYKTCLSQYLIADPETNTVYFDTNEEGVISLCGYVPVGCQDDCFTGITISSFNWISRK</sequence>
<accession>A0ABW5IZP0</accession>
<proteinExistence type="predicted"/>